<proteinExistence type="predicted"/>
<keyword evidence="3" id="KW-1185">Reference proteome</keyword>
<evidence type="ECO:0000256" key="1">
    <source>
        <dbReference type="SAM" id="MobiDB-lite"/>
    </source>
</evidence>
<dbReference type="Proteomes" id="UP001292094">
    <property type="component" value="Unassembled WGS sequence"/>
</dbReference>
<protein>
    <submittedName>
        <fullName evidence="2">Uncharacterized protein</fullName>
    </submittedName>
</protein>
<dbReference type="EMBL" id="JAWZYT010001066">
    <property type="protein sequence ID" value="KAK4315911.1"/>
    <property type="molecule type" value="Genomic_DNA"/>
</dbReference>
<reference evidence="2" key="1">
    <citation type="submission" date="2023-11" db="EMBL/GenBank/DDBJ databases">
        <title>Genome assemblies of two species of porcelain crab, Petrolisthes cinctipes and Petrolisthes manimaculis (Anomura: Porcellanidae).</title>
        <authorList>
            <person name="Angst P."/>
        </authorList>
    </citation>
    <scope>NUCLEOTIDE SEQUENCE</scope>
    <source>
        <strain evidence="2">PB745_02</strain>
        <tissue evidence="2">Gill</tissue>
    </source>
</reference>
<name>A0AAE1PXM2_9EUCA</name>
<organism evidence="2 3">
    <name type="scientific">Petrolisthes manimaculis</name>
    <dbReference type="NCBI Taxonomy" id="1843537"/>
    <lineage>
        <taxon>Eukaryota</taxon>
        <taxon>Metazoa</taxon>
        <taxon>Ecdysozoa</taxon>
        <taxon>Arthropoda</taxon>
        <taxon>Crustacea</taxon>
        <taxon>Multicrustacea</taxon>
        <taxon>Malacostraca</taxon>
        <taxon>Eumalacostraca</taxon>
        <taxon>Eucarida</taxon>
        <taxon>Decapoda</taxon>
        <taxon>Pleocyemata</taxon>
        <taxon>Anomura</taxon>
        <taxon>Galatheoidea</taxon>
        <taxon>Porcellanidae</taxon>
        <taxon>Petrolisthes</taxon>
    </lineage>
</organism>
<evidence type="ECO:0000313" key="2">
    <source>
        <dbReference type="EMBL" id="KAK4315911.1"/>
    </source>
</evidence>
<accession>A0AAE1PXM2</accession>
<dbReference type="AlphaFoldDB" id="A0AAE1PXM2"/>
<gene>
    <name evidence="2" type="ORF">Pmani_012873</name>
</gene>
<feature type="region of interest" description="Disordered" evidence="1">
    <location>
        <begin position="53"/>
        <end position="98"/>
    </location>
</feature>
<comment type="caution">
    <text evidence="2">The sequence shown here is derived from an EMBL/GenBank/DDBJ whole genome shotgun (WGS) entry which is preliminary data.</text>
</comment>
<sequence>MEDEKENVEDVERESSVEWSEACVESKGRGVRRREVLHRERVQYTKREFVDTADVRRQSCVERHRETRERRRRGEEEETKERGERRLQGRGSRGGERR</sequence>
<feature type="region of interest" description="Disordered" evidence="1">
    <location>
        <begin position="1"/>
        <end position="31"/>
    </location>
</feature>
<evidence type="ECO:0000313" key="3">
    <source>
        <dbReference type="Proteomes" id="UP001292094"/>
    </source>
</evidence>